<organism evidence="1 2">
    <name type="scientific">candidate division WWE3 bacterium RIFCSPLOWO2_01_FULL_39_13</name>
    <dbReference type="NCBI Taxonomy" id="1802624"/>
    <lineage>
        <taxon>Bacteria</taxon>
        <taxon>Katanobacteria</taxon>
    </lineage>
</organism>
<evidence type="ECO:0000313" key="2">
    <source>
        <dbReference type="Proteomes" id="UP000178771"/>
    </source>
</evidence>
<evidence type="ECO:0000313" key="1">
    <source>
        <dbReference type="EMBL" id="OGC51481.1"/>
    </source>
</evidence>
<accession>A0A1F4V2S8</accession>
<protein>
    <recommendedName>
        <fullName evidence="3">RnfC Barrel sandwich hybrid domain-containing protein</fullName>
    </recommendedName>
</protein>
<name>A0A1F4V2S8_UNCKA</name>
<dbReference type="EMBL" id="MEVH01000022">
    <property type="protein sequence ID" value="OGC51481.1"/>
    <property type="molecule type" value="Genomic_DNA"/>
</dbReference>
<dbReference type="AlphaFoldDB" id="A0A1F4V2S8"/>
<gene>
    <name evidence="1" type="ORF">A2982_02865</name>
</gene>
<dbReference type="STRING" id="1802624.A2982_02865"/>
<comment type="caution">
    <text evidence="1">The sequence shown here is derived from an EMBL/GenBank/DDBJ whole genome shotgun (WGS) entry which is preliminary data.</text>
</comment>
<dbReference type="Proteomes" id="UP000178771">
    <property type="component" value="Unassembled WGS sequence"/>
</dbReference>
<sequence>MQKINKVLTIENKVLFKEENFYSLSIPRGLEILVKAGDIVTENQPLVKAKETENVIEAGYEGIPSVTVGDNVQKDDVISVKGKIIPKKILSPCTGKVVKITDTSINIEIKPELAKKSIEVVSPFNCIIDKVSDNRIMLKFSALTLNLFDSKGEGAAGRVVYLPVKNIKAGKIPEDLVKDAIVITDKITMDTYPLLTTLGAKGVITNSIDYYLYRDMIILAVPVGIISGFGLLDEDSTLVKYFSGISMNVAFSNTAATKFASGKRLAWFDTIYSRLLIPEEKAPVWAGAYKFDLGKAKIS</sequence>
<proteinExistence type="predicted"/>
<reference evidence="1 2" key="1">
    <citation type="journal article" date="2016" name="Nat. Commun.">
        <title>Thousands of microbial genomes shed light on interconnected biogeochemical processes in an aquifer system.</title>
        <authorList>
            <person name="Anantharaman K."/>
            <person name="Brown C.T."/>
            <person name="Hug L.A."/>
            <person name="Sharon I."/>
            <person name="Castelle C.J."/>
            <person name="Probst A.J."/>
            <person name="Thomas B.C."/>
            <person name="Singh A."/>
            <person name="Wilkins M.J."/>
            <person name="Karaoz U."/>
            <person name="Brodie E.L."/>
            <person name="Williams K.H."/>
            <person name="Hubbard S.S."/>
            <person name="Banfield J.F."/>
        </authorList>
    </citation>
    <scope>NUCLEOTIDE SEQUENCE [LARGE SCALE GENOMIC DNA]</scope>
</reference>
<evidence type="ECO:0008006" key="3">
    <source>
        <dbReference type="Google" id="ProtNLM"/>
    </source>
</evidence>